<dbReference type="Gene3D" id="3.50.50.60">
    <property type="entry name" value="FAD/NAD(P)-binding domain"/>
    <property type="match status" value="1"/>
</dbReference>
<sequence length="791" mass="87403">MGTDVVLLERDKLTSGTTWHAAGLMVTFGSLSETSTEMRKYTRELYESLEAETGQSTGFKGCGFIELATNEDRLEEYRRVSAFNRKCGVDVREISPDEVSSLFPLCKVDDVLAGFYVEGDGRVNPVDAATALAKGARMAGAVVVENAPVTAVSASQGKVTGVRVGETEIRAKYVVNAAGMWARQLGEMSGVAIPNQAAEHYYLITDDIPEVDPDWPVVEDPSSYTYIRPEGGGLLVGLFETEAAAWNVDRIPGDCSFTEITPDWERMGDYLSKAMARVPVSEEVGMKNFFCGPESFTPDLAPIVGEAPELKNYFVAAGLNSIGILTGGGIGRLVANWIRNGLPDMDVTGMNIDRLHPYQANPMYRQHRVVESLGMVYQCHYPYKPMKTARNAKRTPLYEREAALGAYFRDVSGWETPDWYAGEGVTPEMGPLSFGKHEWFDTWAAEHKAVRERVGLIDMSFMSKFMVEGPHAGEVLNRLSTANVNEDEGLITYTQWLNEQGKMEADLTVAKLKADKFLVVATDTMHRHVETMIRRQIQPDEFAVVTDVSGGLSQINIQGPRSRELLAKITDTDVSNSVFPFRTAREIAVGYARVLCVRITYVGELGYELYIPTESAVHVYDQIVAAGEEVGLAHVGLKALSSLRMEKGYRDYGHDMDNTDTLLEVGLGFTCDFKKKSGFIGQSAVEAQKKDKSWMKKRLVQVLVEDPEAMLFHGEVVRRNGEIVGDIRASSYGHTLGGAVGLSMIESINGEKINQKYIDAGEWEVEVANRQHVARASLRPMYDPEMKAIKA</sequence>
<gene>
    <name evidence="6" type="ORF">LGLO00237_LOCUS14282</name>
</gene>
<evidence type="ECO:0000313" key="6">
    <source>
        <dbReference type="EMBL" id="CAE0662681.1"/>
    </source>
</evidence>
<dbReference type="Pfam" id="PF16350">
    <property type="entry name" value="FAO_M"/>
    <property type="match status" value="1"/>
</dbReference>
<accession>A0A7S4DPZ3</accession>
<organism evidence="6">
    <name type="scientific">Lotharella globosa</name>
    <dbReference type="NCBI Taxonomy" id="91324"/>
    <lineage>
        <taxon>Eukaryota</taxon>
        <taxon>Sar</taxon>
        <taxon>Rhizaria</taxon>
        <taxon>Cercozoa</taxon>
        <taxon>Chlorarachniophyceae</taxon>
        <taxon>Lotharella</taxon>
    </lineage>
</organism>
<feature type="domain" description="Aminomethyltransferase C-terminal" evidence="4">
    <location>
        <begin position="697"/>
        <end position="783"/>
    </location>
</feature>
<protein>
    <submittedName>
        <fullName evidence="6">Uncharacterized protein</fullName>
    </submittedName>
</protein>
<reference evidence="6" key="1">
    <citation type="submission" date="2021-01" db="EMBL/GenBank/DDBJ databases">
        <authorList>
            <person name="Corre E."/>
            <person name="Pelletier E."/>
            <person name="Niang G."/>
            <person name="Scheremetjew M."/>
            <person name="Finn R."/>
            <person name="Kale V."/>
            <person name="Holt S."/>
            <person name="Cochrane G."/>
            <person name="Meng A."/>
            <person name="Brown T."/>
            <person name="Cohen L."/>
        </authorList>
    </citation>
    <scope>NUCLEOTIDE SEQUENCE</scope>
    <source>
        <strain evidence="6">CCCM811</strain>
    </source>
</reference>
<dbReference type="InterPro" id="IPR028896">
    <property type="entry name" value="GcvT/YgfZ/DmdA"/>
</dbReference>
<dbReference type="AlphaFoldDB" id="A0A7S4DPZ3"/>
<comment type="similarity">
    <text evidence="1">Belongs to the GcvT family.</text>
</comment>
<dbReference type="EMBL" id="HBIV01019729">
    <property type="protein sequence ID" value="CAE0662681.1"/>
    <property type="molecule type" value="Transcribed_RNA"/>
</dbReference>
<dbReference type="GO" id="GO:0005739">
    <property type="term" value="C:mitochondrion"/>
    <property type="evidence" value="ECO:0007669"/>
    <property type="project" value="TreeGrafter"/>
</dbReference>
<dbReference type="Pfam" id="PF08669">
    <property type="entry name" value="GCV_T_C"/>
    <property type="match status" value="1"/>
</dbReference>
<feature type="domain" description="FAD dependent oxidoreductase" evidence="2">
    <location>
        <begin position="2"/>
        <end position="337"/>
    </location>
</feature>
<dbReference type="InterPro" id="IPR006222">
    <property type="entry name" value="GCVT_N"/>
</dbReference>
<dbReference type="InterPro" id="IPR006076">
    <property type="entry name" value="FAD-dep_OxRdtase"/>
</dbReference>
<dbReference type="Gene3D" id="3.30.70.1400">
    <property type="entry name" value="Aminomethyltransferase beta-barrel domains"/>
    <property type="match status" value="1"/>
</dbReference>
<name>A0A7S4DPZ3_9EUKA</name>
<dbReference type="Gene3D" id="3.30.1360.120">
    <property type="entry name" value="Probable tRNA modification gtpase trme, domain 1"/>
    <property type="match status" value="1"/>
</dbReference>
<evidence type="ECO:0000259" key="2">
    <source>
        <dbReference type="Pfam" id="PF01266"/>
    </source>
</evidence>
<dbReference type="Pfam" id="PF01266">
    <property type="entry name" value="DAO"/>
    <property type="match status" value="1"/>
</dbReference>
<evidence type="ECO:0000259" key="4">
    <source>
        <dbReference type="Pfam" id="PF08669"/>
    </source>
</evidence>
<feature type="domain" description="FAD dependent oxidoreductase central" evidence="5">
    <location>
        <begin position="340"/>
        <end position="394"/>
    </location>
</feature>
<dbReference type="Gene3D" id="2.40.30.110">
    <property type="entry name" value="Aminomethyltransferase beta-barrel domains"/>
    <property type="match status" value="1"/>
</dbReference>
<dbReference type="SUPFAM" id="SSF51905">
    <property type="entry name" value="FAD/NAD(P)-binding domain"/>
    <property type="match status" value="1"/>
</dbReference>
<dbReference type="InterPro" id="IPR032503">
    <property type="entry name" value="FAO_M"/>
</dbReference>
<dbReference type="PANTHER" id="PTHR43757:SF15">
    <property type="entry name" value="PYRUVATE DEHYDROGENASE PHOSPHATASE REGULATORY SUBUNIT, MITOCHONDRIAL-LIKE"/>
    <property type="match status" value="1"/>
</dbReference>
<evidence type="ECO:0000259" key="5">
    <source>
        <dbReference type="Pfam" id="PF16350"/>
    </source>
</evidence>
<dbReference type="InterPro" id="IPR027266">
    <property type="entry name" value="TrmE/GcvT-like"/>
</dbReference>
<evidence type="ECO:0000259" key="3">
    <source>
        <dbReference type="Pfam" id="PF01571"/>
    </source>
</evidence>
<dbReference type="Pfam" id="PF01571">
    <property type="entry name" value="GCV_T"/>
    <property type="match status" value="1"/>
</dbReference>
<proteinExistence type="inferred from homology"/>
<dbReference type="SUPFAM" id="SSF103025">
    <property type="entry name" value="Folate-binding domain"/>
    <property type="match status" value="1"/>
</dbReference>
<dbReference type="PANTHER" id="PTHR43757">
    <property type="entry name" value="AMINOMETHYLTRANSFERASE"/>
    <property type="match status" value="1"/>
</dbReference>
<dbReference type="Gene3D" id="3.30.9.10">
    <property type="entry name" value="D-Amino Acid Oxidase, subunit A, domain 2"/>
    <property type="match status" value="1"/>
</dbReference>
<dbReference type="SUPFAM" id="SSF101790">
    <property type="entry name" value="Aminomethyltransferase beta-barrel domain"/>
    <property type="match status" value="1"/>
</dbReference>
<dbReference type="InterPro" id="IPR013977">
    <property type="entry name" value="GcvT_C"/>
</dbReference>
<dbReference type="InterPro" id="IPR036188">
    <property type="entry name" value="FAD/NAD-bd_sf"/>
</dbReference>
<dbReference type="SUPFAM" id="SSF54373">
    <property type="entry name" value="FAD-linked reductases, C-terminal domain"/>
    <property type="match status" value="1"/>
</dbReference>
<dbReference type="InterPro" id="IPR029043">
    <property type="entry name" value="GcvT/YgfZ_C"/>
</dbReference>
<feature type="domain" description="GCVT N-terminal" evidence="3">
    <location>
        <begin position="397"/>
        <end position="675"/>
    </location>
</feature>
<evidence type="ECO:0000256" key="1">
    <source>
        <dbReference type="ARBA" id="ARBA00008609"/>
    </source>
</evidence>